<protein>
    <submittedName>
        <fullName evidence="3">Alpha/beta fold hydrolase</fullName>
    </submittedName>
</protein>
<evidence type="ECO:0000259" key="2">
    <source>
        <dbReference type="Pfam" id="PF12697"/>
    </source>
</evidence>
<proteinExistence type="inferred from homology"/>
<accession>A0ABT7PRD9</accession>
<reference evidence="3 4" key="1">
    <citation type="submission" date="2023-06" db="EMBL/GenBank/DDBJ databases">
        <title>Roseiconus lacunae JC819 isolated from Gulf of Mannar region, Tamil Nadu.</title>
        <authorList>
            <person name="Pk S."/>
            <person name="Ch S."/>
            <person name="Ch V.R."/>
        </authorList>
    </citation>
    <scope>NUCLEOTIDE SEQUENCE [LARGE SCALE GENOMIC DNA]</scope>
    <source>
        <strain evidence="3 4">JC819</strain>
    </source>
</reference>
<comment type="caution">
    <text evidence="3">The sequence shown here is derived from an EMBL/GenBank/DDBJ whole genome shotgun (WGS) entry which is preliminary data.</text>
</comment>
<keyword evidence="3" id="KW-0378">Hydrolase</keyword>
<evidence type="ECO:0000313" key="4">
    <source>
        <dbReference type="Proteomes" id="UP001239462"/>
    </source>
</evidence>
<gene>
    <name evidence="3" type="ORF">QTN89_26725</name>
</gene>
<dbReference type="GO" id="GO:0016787">
    <property type="term" value="F:hydrolase activity"/>
    <property type="evidence" value="ECO:0007669"/>
    <property type="project" value="UniProtKB-KW"/>
</dbReference>
<name>A0ABT7PRD9_9BACT</name>
<dbReference type="PANTHER" id="PTHR10794">
    <property type="entry name" value="ABHYDROLASE DOMAIN-CONTAINING PROTEIN"/>
    <property type="match status" value="1"/>
</dbReference>
<keyword evidence="4" id="KW-1185">Reference proteome</keyword>
<dbReference type="PANTHER" id="PTHR10794:SF94">
    <property type="entry name" value="ESTERASE YHET-RELATED"/>
    <property type="match status" value="1"/>
</dbReference>
<dbReference type="InterPro" id="IPR029058">
    <property type="entry name" value="AB_hydrolase_fold"/>
</dbReference>
<dbReference type="InterPro" id="IPR000073">
    <property type="entry name" value="AB_hydrolase_1"/>
</dbReference>
<evidence type="ECO:0000256" key="1">
    <source>
        <dbReference type="ARBA" id="ARBA00010884"/>
    </source>
</evidence>
<dbReference type="InterPro" id="IPR012020">
    <property type="entry name" value="ABHD4"/>
</dbReference>
<dbReference type="EMBL" id="JASZZN010000031">
    <property type="protein sequence ID" value="MDM4019077.1"/>
    <property type="molecule type" value="Genomic_DNA"/>
</dbReference>
<dbReference type="Gene3D" id="3.40.50.1820">
    <property type="entry name" value="alpha/beta hydrolase"/>
    <property type="match status" value="1"/>
</dbReference>
<dbReference type="Proteomes" id="UP001239462">
    <property type="component" value="Unassembled WGS sequence"/>
</dbReference>
<comment type="similarity">
    <text evidence="1">Belongs to the AB hydrolase superfamily. AB hydrolase 4 family.</text>
</comment>
<dbReference type="Pfam" id="PF12697">
    <property type="entry name" value="Abhydrolase_6"/>
    <property type="match status" value="1"/>
</dbReference>
<dbReference type="PIRSF" id="PIRSF005211">
    <property type="entry name" value="Ab_hydro_YheT"/>
    <property type="match status" value="1"/>
</dbReference>
<dbReference type="RefSeq" id="WP_289167129.1">
    <property type="nucleotide sequence ID" value="NZ_JASZZN010000031.1"/>
</dbReference>
<organism evidence="3 4">
    <name type="scientific">Roseiconus lacunae</name>
    <dbReference type="NCBI Taxonomy" id="2605694"/>
    <lineage>
        <taxon>Bacteria</taxon>
        <taxon>Pseudomonadati</taxon>
        <taxon>Planctomycetota</taxon>
        <taxon>Planctomycetia</taxon>
        <taxon>Pirellulales</taxon>
        <taxon>Pirellulaceae</taxon>
        <taxon>Roseiconus</taxon>
    </lineage>
</organism>
<dbReference type="InterPro" id="IPR050960">
    <property type="entry name" value="AB_hydrolase_4_sf"/>
</dbReference>
<dbReference type="SUPFAM" id="SSF53474">
    <property type="entry name" value="alpha/beta-Hydrolases"/>
    <property type="match status" value="1"/>
</dbReference>
<sequence length="364" mass="40379">MISFTPPPFHPSRLYRGGTLQTIASLRRPSVQAPQSIKHTVELPDGDCIVLHQSGRDDGRALLIFHGLSGCHQSPYMIRLTRRFHQAGWTVYRVDGRGCGAARDLAHGISHAGRSEDVRAAFDFVANRQSIAGRSLTGQAMTNQSASCQTVDPAAPQMDAIAVSLGGNQMLRMLGRIGKGLDPTPNWIDRIGRVAAVCPPIDLARCCQNMQRRSRRFYNRYFIRALLKRLPERVRSRSEFQQAIRVRTPRTLYELDDRLTAPLSGFAGADDYYRQCGAVGVLDGIRWPTLVLAAADDPIVPHECFIADRFFGSTWPESARLIVTPTGGHAGFIDRSGRCWMDECLFDWIASPQASNCEIDSPTL</sequence>
<feature type="domain" description="AB hydrolase-1" evidence="2">
    <location>
        <begin position="63"/>
        <end position="335"/>
    </location>
</feature>
<evidence type="ECO:0000313" key="3">
    <source>
        <dbReference type="EMBL" id="MDM4019077.1"/>
    </source>
</evidence>